<dbReference type="Pfam" id="PF04203">
    <property type="entry name" value="Sortase"/>
    <property type="match status" value="1"/>
</dbReference>
<protein>
    <submittedName>
        <fullName evidence="3">Class D sortase</fullName>
    </submittedName>
</protein>
<evidence type="ECO:0000313" key="3">
    <source>
        <dbReference type="EMBL" id="TFJ94316.1"/>
    </source>
</evidence>
<dbReference type="OrthoDB" id="165822at2"/>
<dbReference type="NCBIfam" id="TIGR01076">
    <property type="entry name" value="sortase_fam"/>
    <property type="match status" value="1"/>
</dbReference>
<evidence type="ECO:0000256" key="2">
    <source>
        <dbReference type="PIRSR" id="PIRSR605754-1"/>
    </source>
</evidence>
<comment type="caution">
    <text evidence="3">The sequence shown here is derived from an EMBL/GenBank/DDBJ whole genome shotgun (WGS) entry which is preliminary data.</text>
</comment>
<dbReference type="InterPro" id="IPR053525">
    <property type="entry name" value="Sortase_D"/>
</dbReference>
<feature type="active site" description="Acyl-thioester intermediate" evidence="2">
    <location>
        <position position="178"/>
    </location>
</feature>
<dbReference type="EMBL" id="SRHY01000002">
    <property type="protein sequence ID" value="TFJ94316.1"/>
    <property type="molecule type" value="Genomic_DNA"/>
</dbReference>
<dbReference type="RefSeq" id="WP_135108631.1">
    <property type="nucleotide sequence ID" value="NZ_SRHY01000002.1"/>
</dbReference>
<dbReference type="InterPro" id="IPR023365">
    <property type="entry name" value="Sortase_dom-sf"/>
</dbReference>
<dbReference type="GO" id="GO:0016787">
    <property type="term" value="F:hydrolase activity"/>
    <property type="evidence" value="ECO:0007669"/>
    <property type="project" value="UniProtKB-KW"/>
</dbReference>
<accession>A0A4Y9AER0</accession>
<dbReference type="Proteomes" id="UP000298484">
    <property type="component" value="Unassembled WGS sequence"/>
</dbReference>
<reference evidence="3 4" key="1">
    <citation type="submission" date="2019-03" db="EMBL/GenBank/DDBJ databases">
        <title>Genome sequence of Lentibacillus salicampi ATCC BAA-719.</title>
        <authorList>
            <person name="Maclea K.S."/>
            <person name="Simoes Junior M."/>
        </authorList>
    </citation>
    <scope>NUCLEOTIDE SEQUENCE [LARGE SCALE GENOMIC DNA]</scope>
    <source>
        <strain evidence="3 4">ATCC BAA-719</strain>
    </source>
</reference>
<sequence>MVKKVAIVLLAIGGFFIVAGGYQLFKTNHAQKDSLQQARTLLAEQKDETLGSPLSSNHVDNFNPGHGETVGILNIPRLEADLPIVEGTDEDELEKGVGHYNGTAYPQQNDQVVLSGHRDTVFRRMGELELGDTLSVQLPYGDFSYEIVDTKVVDTDDRSVINPTNQKGSKEVLTVTTCYPFSYVGNAPDRYIITALPVEDN</sequence>
<dbReference type="InterPro" id="IPR041999">
    <property type="entry name" value="Sortase_D_1"/>
</dbReference>
<evidence type="ECO:0000256" key="1">
    <source>
        <dbReference type="ARBA" id="ARBA00022801"/>
    </source>
</evidence>
<keyword evidence="4" id="KW-1185">Reference proteome</keyword>
<evidence type="ECO:0000313" key="4">
    <source>
        <dbReference type="Proteomes" id="UP000298484"/>
    </source>
</evidence>
<feature type="active site" description="Proton donor/acceptor" evidence="2">
    <location>
        <position position="117"/>
    </location>
</feature>
<keyword evidence="1" id="KW-0378">Hydrolase</keyword>
<dbReference type="AlphaFoldDB" id="A0A4Y9AER0"/>
<dbReference type="SUPFAM" id="SSF63817">
    <property type="entry name" value="Sortase"/>
    <property type="match status" value="1"/>
</dbReference>
<dbReference type="Gene3D" id="2.40.260.10">
    <property type="entry name" value="Sortase"/>
    <property type="match status" value="1"/>
</dbReference>
<proteinExistence type="predicted"/>
<dbReference type="NCBIfam" id="NF033746">
    <property type="entry name" value="class_D_sortase"/>
    <property type="match status" value="1"/>
</dbReference>
<gene>
    <name evidence="3" type="ORF">E4U82_03410</name>
</gene>
<organism evidence="3 4">
    <name type="scientific">Lentibacillus salicampi</name>
    <dbReference type="NCBI Taxonomy" id="175306"/>
    <lineage>
        <taxon>Bacteria</taxon>
        <taxon>Bacillati</taxon>
        <taxon>Bacillota</taxon>
        <taxon>Bacilli</taxon>
        <taxon>Bacillales</taxon>
        <taxon>Bacillaceae</taxon>
        <taxon>Lentibacillus</taxon>
    </lineage>
</organism>
<dbReference type="InterPro" id="IPR005754">
    <property type="entry name" value="Sortase"/>
</dbReference>
<dbReference type="CDD" id="cd05828">
    <property type="entry name" value="Sortase_D_1"/>
    <property type="match status" value="1"/>
</dbReference>
<name>A0A4Y9AER0_9BACI</name>